<feature type="domain" description="F5/8 type C" evidence="3">
    <location>
        <begin position="308"/>
        <end position="454"/>
    </location>
</feature>
<dbReference type="NCBIfam" id="TIGR04183">
    <property type="entry name" value="Por_Secre_tail"/>
    <property type="match status" value="1"/>
</dbReference>
<gene>
    <name evidence="4" type="ORF">EH230_08175</name>
</gene>
<dbReference type="Pfam" id="PF22633">
    <property type="entry name" value="F5_F8_type_C_2"/>
    <property type="match status" value="1"/>
</dbReference>
<dbReference type="Gene3D" id="2.60.120.260">
    <property type="entry name" value="Galactose-binding domain-like"/>
    <property type="match status" value="1"/>
</dbReference>
<proteinExistence type="predicted"/>
<dbReference type="InterPro" id="IPR008979">
    <property type="entry name" value="Galactose-bd-like_sf"/>
</dbReference>
<dbReference type="InterPro" id="IPR024078">
    <property type="entry name" value="LmbE-like_dom_sf"/>
</dbReference>
<evidence type="ECO:0000313" key="4">
    <source>
        <dbReference type="EMBL" id="RVU90882.1"/>
    </source>
</evidence>
<dbReference type="Gene3D" id="3.40.50.10320">
    <property type="entry name" value="LmbE-like"/>
    <property type="match status" value="1"/>
</dbReference>
<dbReference type="Pfam" id="PF18962">
    <property type="entry name" value="Por_Secre_tail"/>
    <property type="match status" value="1"/>
</dbReference>
<protein>
    <submittedName>
        <fullName evidence="4">T9SS C-terminal target domain-containing protein</fullName>
    </submittedName>
</protein>
<accession>A0A437UB76</accession>
<keyword evidence="5" id="KW-1185">Reference proteome</keyword>
<comment type="caution">
    <text evidence="4">The sequence shown here is derived from an EMBL/GenBank/DDBJ whole genome shotgun (WGS) entry which is preliminary data.</text>
</comment>
<organism evidence="4 5">
    <name type="scientific">Flavobacterium columnare</name>
    <dbReference type="NCBI Taxonomy" id="996"/>
    <lineage>
        <taxon>Bacteria</taxon>
        <taxon>Pseudomonadati</taxon>
        <taxon>Bacteroidota</taxon>
        <taxon>Flavobacteriia</taxon>
        <taxon>Flavobacteriales</taxon>
        <taxon>Flavobacteriaceae</taxon>
        <taxon>Flavobacterium</taxon>
    </lineage>
</organism>
<sequence>MLMKKIYTLFYALLLSLTTNAQETAFFVHAHQDDAVYFCGVPLFNKVSSGIKTVAIVTSASDQGAHDGVYTPDVGSGITTPFYQARDYGYKKALEYCYTNYNTPLPFKESTTEVLMAGKKVRKWTYGNNITMYFLDLPNGQCCSLDMGGYPANDNQSIEGLKKGKIKSITNVTGTSTYTWAELKATIKAIFNTEKGSTSNVYSTDVDMAINPGDHADHYITSVLALEAMDGMTDFTSNQHIDYQLSNLDIPNLSNADVIKKISTFGAMISGIGTKGYRASRHFDSHYERWFLTESIRTVKDTHDQLVNLNSDLGGNPFIVNTNIALNKPTTVSGSDISSTDGPKANDGNLNTYWGNTAYPQWWKVDLGTNYNVDDITVVNYFKDTRYYKYTISSSVDGVTWTQIASKSDTSDATQAGNNFTFSTPVLARYLKVDMTYNSVNQGVHISEFIAKGSLANVSSRMSIKNTISDKKYFKNPIKKGEILNIVFDNSTSNIIRLFDLNGKQLFNEIFNQISANINTDFLEKGIYILMINDEKTKLVVE</sequence>
<feature type="chain" id="PRO_5018999659" evidence="2">
    <location>
        <begin position="22"/>
        <end position="542"/>
    </location>
</feature>
<evidence type="ECO:0000313" key="5">
    <source>
        <dbReference type="Proteomes" id="UP000288951"/>
    </source>
</evidence>
<dbReference type="SUPFAM" id="SSF49785">
    <property type="entry name" value="Galactose-binding domain-like"/>
    <property type="match status" value="1"/>
</dbReference>
<dbReference type="PROSITE" id="PS50022">
    <property type="entry name" value="FA58C_3"/>
    <property type="match status" value="1"/>
</dbReference>
<keyword evidence="1 2" id="KW-0732">Signal</keyword>
<dbReference type="OrthoDB" id="665834at2"/>
<dbReference type="EMBL" id="RQSM01000003">
    <property type="protein sequence ID" value="RVU90882.1"/>
    <property type="molecule type" value="Genomic_DNA"/>
</dbReference>
<dbReference type="InterPro" id="IPR000421">
    <property type="entry name" value="FA58C"/>
</dbReference>
<evidence type="ECO:0000256" key="1">
    <source>
        <dbReference type="ARBA" id="ARBA00022729"/>
    </source>
</evidence>
<reference evidence="4" key="1">
    <citation type="submission" date="2018-12" db="EMBL/GenBank/DDBJ databases">
        <title>Draft genome sequence of Flaovobacterium columnare ARS1 isolated from channel catfish in Alabama.</title>
        <authorList>
            <person name="Cai W."/>
            <person name="Arias C."/>
        </authorList>
    </citation>
    <scope>NUCLEOTIDE SEQUENCE [LARGE SCALE GENOMIC DNA]</scope>
    <source>
        <strain evidence="4">ARS1</strain>
    </source>
</reference>
<dbReference type="Proteomes" id="UP000288951">
    <property type="component" value="Unassembled WGS sequence"/>
</dbReference>
<feature type="signal peptide" evidence="2">
    <location>
        <begin position="1"/>
        <end position="21"/>
    </location>
</feature>
<evidence type="ECO:0000259" key="3">
    <source>
        <dbReference type="PROSITE" id="PS50022"/>
    </source>
</evidence>
<name>A0A437UB76_9FLAO</name>
<dbReference type="InterPro" id="IPR026444">
    <property type="entry name" value="Secre_tail"/>
</dbReference>
<dbReference type="AlphaFoldDB" id="A0A437UB76"/>
<evidence type="ECO:0000256" key="2">
    <source>
        <dbReference type="SAM" id="SignalP"/>
    </source>
</evidence>